<dbReference type="OrthoDB" id="2972367at2"/>
<accession>A0A398B5G4</accession>
<proteinExistence type="predicted"/>
<name>A0A398B5G4_9BACI</name>
<dbReference type="RefSeq" id="WP_119112902.1">
    <property type="nucleotide sequence ID" value="NZ_CBCSEO010000033.1"/>
</dbReference>
<dbReference type="Proteomes" id="UP000265816">
    <property type="component" value="Unassembled WGS sequence"/>
</dbReference>
<dbReference type="EMBL" id="QWVT01000017">
    <property type="protein sequence ID" value="RID85067.1"/>
    <property type="molecule type" value="Genomic_DNA"/>
</dbReference>
<comment type="caution">
    <text evidence="1">The sequence shown here is derived from an EMBL/GenBank/DDBJ whole genome shotgun (WGS) entry which is preliminary data.</text>
</comment>
<evidence type="ECO:0000313" key="1">
    <source>
        <dbReference type="EMBL" id="RID85067.1"/>
    </source>
</evidence>
<keyword evidence="2" id="KW-1185">Reference proteome</keyword>
<organism evidence="1 2">
    <name type="scientific">Mesobacillus zeae</name>
    <dbReference type="NCBI Taxonomy" id="1917180"/>
    <lineage>
        <taxon>Bacteria</taxon>
        <taxon>Bacillati</taxon>
        <taxon>Bacillota</taxon>
        <taxon>Bacilli</taxon>
        <taxon>Bacillales</taxon>
        <taxon>Bacillaceae</taxon>
        <taxon>Mesobacillus</taxon>
    </lineage>
</organism>
<gene>
    <name evidence="1" type="ORF">D1970_10905</name>
</gene>
<evidence type="ECO:0000313" key="2">
    <source>
        <dbReference type="Proteomes" id="UP000265816"/>
    </source>
</evidence>
<protein>
    <submittedName>
        <fullName evidence="1">Uncharacterized protein</fullName>
    </submittedName>
</protein>
<sequence>MGIPVIAFKAKNKVDRYLCDGPECGDWSDEYLDTQLHFHGIIIFFDKTHIVTHRKAGNNL</sequence>
<reference evidence="1 2" key="1">
    <citation type="submission" date="2018-08" db="EMBL/GenBank/DDBJ databases">
        <title>Bacillus jemisoniae sp. nov., Bacillus chryseoplanitiae sp. nov., Bacillus resnikiae sp. nov., and Bacillus frankliniae sp. nov., isolated from Viking spacecraft and associated surfaces.</title>
        <authorList>
            <person name="Seuylemezian A."/>
            <person name="Vaishampayan P."/>
        </authorList>
    </citation>
    <scope>NUCLEOTIDE SEQUENCE [LARGE SCALE GENOMIC DNA]</scope>
    <source>
        <strain evidence="1 2">JJ-247</strain>
    </source>
</reference>
<dbReference type="AlphaFoldDB" id="A0A398B5G4"/>